<protein>
    <submittedName>
        <fullName evidence="4">Sugar transferase</fullName>
    </submittedName>
</protein>
<dbReference type="Pfam" id="PF02397">
    <property type="entry name" value="Bac_transf"/>
    <property type="match status" value="1"/>
</dbReference>
<accession>A0A856MED1</accession>
<evidence type="ECO:0000313" key="5">
    <source>
        <dbReference type="Proteomes" id="UP000503129"/>
    </source>
</evidence>
<dbReference type="AlphaFoldDB" id="A0A856MED1"/>
<feature type="domain" description="Bacterial sugar transferase" evidence="3">
    <location>
        <begin position="117"/>
        <end position="267"/>
    </location>
</feature>
<keyword evidence="5" id="KW-1185">Reference proteome</keyword>
<evidence type="ECO:0000313" key="4">
    <source>
        <dbReference type="EMBL" id="QDL08041.1"/>
    </source>
</evidence>
<keyword evidence="2" id="KW-0472">Membrane</keyword>
<gene>
    <name evidence="4" type="ORF">DP114_09100</name>
</gene>
<keyword evidence="4" id="KW-0808">Transferase</keyword>
<dbReference type="KEGG" id="bsen:DP114_09100"/>
<proteinExistence type="inferred from homology"/>
<organism evidence="4 5">
    <name type="scientific">Brasilonema sennae CENA114</name>
    <dbReference type="NCBI Taxonomy" id="415709"/>
    <lineage>
        <taxon>Bacteria</taxon>
        <taxon>Bacillati</taxon>
        <taxon>Cyanobacteriota</taxon>
        <taxon>Cyanophyceae</taxon>
        <taxon>Nostocales</taxon>
        <taxon>Scytonemataceae</taxon>
        <taxon>Brasilonema</taxon>
        <taxon>Bromeliae group (in: Brasilonema)</taxon>
    </lineage>
</organism>
<keyword evidence="2" id="KW-0812">Transmembrane</keyword>
<dbReference type="EMBL" id="CP030118">
    <property type="protein sequence ID" value="QDL08041.1"/>
    <property type="molecule type" value="Genomic_DNA"/>
</dbReference>
<dbReference type="RefSeq" id="WP_169266405.1">
    <property type="nucleotide sequence ID" value="NZ_CAWOXK010000001.1"/>
</dbReference>
<keyword evidence="2" id="KW-1133">Transmembrane helix</keyword>
<sequence>MTTSIIPTLQSNYTVKQQQQDNPSQYCRLMWRRGQLLIIPPGGITQPYMPSLDKKESLVECLKRSPANLVRIDPILGETRLKFWADACAQANKPIFLRIPSVEKQPKALDSTLWWLKRFTDWLTALIFLLAVSPIMLGLVLFMRISSPEPRLLFSCQWHVGERGKLFKVFKFRTTTASKRAIGDMAIAYQDDLYDSEDSQNSSKLGRWMRKYGLDHLPQLFNVLRGEMSLTGPRCWTLEDAVRLSPEAQRQLNRLPGMMRSWEVEAESNLLHLDSSTL</sequence>
<dbReference type="PANTHER" id="PTHR30576:SF10">
    <property type="entry name" value="SLL5057 PROTEIN"/>
    <property type="match status" value="1"/>
</dbReference>
<name>A0A856MED1_9CYAN</name>
<evidence type="ECO:0000259" key="3">
    <source>
        <dbReference type="Pfam" id="PF02397"/>
    </source>
</evidence>
<reference evidence="4 5" key="1">
    <citation type="submission" date="2018-06" db="EMBL/GenBank/DDBJ databases">
        <title>Comparative genomics of Brasilonema spp. strains.</title>
        <authorList>
            <person name="Alvarenga D.O."/>
            <person name="Fiore M.F."/>
            <person name="Varani A.M."/>
        </authorList>
    </citation>
    <scope>NUCLEOTIDE SEQUENCE [LARGE SCALE GENOMIC DNA]</scope>
    <source>
        <strain evidence="4 5">CENA114</strain>
    </source>
</reference>
<dbReference type="InterPro" id="IPR003362">
    <property type="entry name" value="Bact_transf"/>
</dbReference>
<dbReference type="PANTHER" id="PTHR30576">
    <property type="entry name" value="COLANIC BIOSYNTHESIS UDP-GLUCOSE LIPID CARRIER TRANSFERASE"/>
    <property type="match status" value="1"/>
</dbReference>
<feature type="transmembrane region" description="Helical" evidence="2">
    <location>
        <begin position="122"/>
        <end position="142"/>
    </location>
</feature>
<dbReference type="NCBIfam" id="NF045514">
    <property type="entry name" value="glycotran_HepC"/>
    <property type="match status" value="1"/>
</dbReference>
<dbReference type="Proteomes" id="UP000503129">
    <property type="component" value="Chromosome"/>
</dbReference>
<evidence type="ECO:0000256" key="1">
    <source>
        <dbReference type="ARBA" id="ARBA00006464"/>
    </source>
</evidence>
<dbReference type="GO" id="GO:0016780">
    <property type="term" value="F:phosphotransferase activity, for other substituted phosphate groups"/>
    <property type="evidence" value="ECO:0007669"/>
    <property type="project" value="TreeGrafter"/>
</dbReference>
<evidence type="ECO:0000256" key="2">
    <source>
        <dbReference type="SAM" id="Phobius"/>
    </source>
</evidence>
<comment type="similarity">
    <text evidence="1">Belongs to the bacterial sugar transferase family.</text>
</comment>